<reference evidence="2 3" key="1">
    <citation type="submission" date="2020-10" db="EMBL/GenBank/DDBJ databases">
        <title>Draft genome of Ramlibacter aquaticus LMG 30558.</title>
        <authorList>
            <person name="Props R."/>
        </authorList>
    </citation>
    <scope>NUCLEOTIDE SEQUENCE [LARGE SCALE GENOMIC DNA]</scope>
    <source>
        <strain evidence="2 3">LMG 30558</strain>
    </source>
</reference>
<dbReference type="PANTHER" id="PTHR34610">
    <property type="entry name" value="SSL7007 PROTEIN"/>
    <property type="match status" value="1"/>
</dbReference>
<protein>
    <submittedName>
        <fullName evidence="2">Toxin-antitoxin system toxin component, PIN family</fullName>
    </submittedName>
</protein>
<dbReference type="EMBL" id="JADDOJ010000022">
    <property type="protein sequence ID" value="MBE7940418.1"/>
    <property type="molecule type" value="Genomic_DNA"/>
</dbReference>
<dbReference type="InterPro" id="IPR002716">
    <property type="entry name" value="PIN_dom"/>
</dbReference>
<dbReference type="PANTHER" id="PTHR34610:SF3">
    <property type="entry name" value="SSL7007 PROTEIN"/>
    <property type="match status" value="1"/>
</dbReference>
<evidence type="ECO:0000313" key="2">
    <source>
        <dbReference type="EMBL" id="MBE7940418.1"/>
    </source>
</evidence>
<proteinExistence type="predicted"/>
<name>A0ABR9SDI4_9BURK</name>
<evidence type="ECO:0000313" key="3">
    <source>
        <dbReference type="Proteomes" id="UP000715965"/>
    </source>
</evidence>
<keyword evidence="3" id="KW-1185">Reference proteome</keyword>
<feature type="domain" description="PIN" evidence="1">
    <location>
        <begin position="6"/>
        <end position="111"/>
    </location>
</feature>
<dbReference type="SUPFAM" id="SSF88723">
    <property type="entry name" value="PIN domain-like"/>
    <property type="match status" value="1"/>
</dbReference>
<gene>
    <name evidence="2" type="ORF">IM725_07535</name>
</gene>
<evidence type="ECO:0000259" key="1">
    <source>
        <dbReference type="Pfam" id="PF13470"/>
    </source>
</evidence>
<dbReference type="InterPro" id="IPR029060">
    <property type="entry name" value="PIN-like_dom_sf"/>
</dbReference>
<dbReference type="NCBIfam" id="TIGR00305">
    <property type="entry name" value="putative toxin-antitoxin system toxin component, PIN family"/>
    <property type="match status" value="1"/>
</dbReference>
<dbReference type="InterPro" id="IPR002850">
    <property type="entry name" value="PIN_toxin-like"/>
</dbReference>
<organism evidence="2 3">
    <name type="scientific">Ramlibacter aquaticus</name>
    <dbReference type="NCBI Taxonomy" id="2780094"/>
    <lineage>
        <taxon>Bacteria</taxon>
        <taxon>Pseudomonadati</taxon>
        <taxon>Pseudomonadota</taxon>
        <taxon>Betaproteobacteria</taxon>
        <taxon>Burkholderiales</taxon>
        <taxon>Comamonadaceae</taxon>
        <taxon>Ramlibacter</taxon>
    </lineage>
</organism>
<accession>A0ABR9SDI4</accession>
<dbReference type="Proteomes" id="UP000715965">
    <property type="component" value="Unassembled WGS sequence"/>
</dbReference>
<sequence>MQSPPLVIDTNVVLDLWVFQDEAALPLAQALGQRAWRWLATAEMREELRRVLDYPHLAARIAARGDTAQGLMDRYDAHVEGVAVAAKAPYTCKDADDQKFIDLAVAHRAPLLSKDAAVLTMKRRLLGLGVPVAPSLAKLQALLDSGLLQQ</sequence>
<dbReference type="Pfam" id="PF13470">
    <property type="entry name" value="PIN_3"/>
    <property type="match status" value="1"/>
</dbReference>
<comment type="caution">
    <text evidence="2">The sequence shown here is derived from an EMBL/GenBank/DDBJ whole genome shotgun (WGS) entry which is preliminary data.</text>
</comment>